<comment type="caution">
    <text evidence="2">The sequence shown here is derived from an EMBL/GenBank/DDBJ whole genome shotgun (WGS) entry which is preliminary data.</text>
</comment>
<reference evidence="2 3" key="1">
    <citation type="submission" date="2019-09" db="EMBL/GenBank/DDBJ databases">
        <title>Arthrobacter zafarii sp. nov., a moderately thermotolerant and halotolerant actinobacterium isolated from Cholistan desert soil of Pakistan.</title>
        <authorList>
            <person name="Amin A."/>
            <person name="Ahmed I."/>
            <person name="Khalid N."/>
            <person name="Schumann P."/>
            <person name="Busse H.J."/>
            <person name="Khan I.U."/>
            <person name="Li S."/>
            <person name="Li W.J."/>
        </authorList>
    </citation>
    <scope>NUCLEOTIDE SEQUENCE [LARGE SCALE GENOMIC DNA]</scope>
    <source>
        <strain evidence="2 3">NCCP-1664</strain>
    </source>
</reference>
<evidence type="ECO:0000313" key="3">
    <source>
        <dbReference type="Proteomes" id="UP000325307"/>
    </source>
</evidence>
<feature type="compositionally biased region" description="Basic and acidic residues" evidence="1">
    <location>
        <begin position="13"/>
        <end position="25"/>
    </location>
</feature>
<sequence length="147" mass="15110">MLGLSPKGSSARVEAKIRDREREDVWVASTQPGDCGPQCADSAGARFRPARQGRPGSGCRWSGSSSITLSAASGHPGGAAGGHAKVGEQAVSRVAPFGHAPARRPARFPAPGRACCPAWAARRRRPGRGLAEGTEGIHPVQGGGARR</sequence>
<dbReference type="AlphaFoldDB" id="A0A5A7NUL9"/>
<gene>
    <name evidence="2" type="ORF">NCCP1664_20060</name>
</gene>
<name>A0A5A7NUL9_9MICC</name>
<dbReference type="EMBL" id="BKDJ01000009">
    <property type="protein sequence ID" value="GER23511.1"/>
    <property type="molecule type" value="Genomic_DNA"/>
</dbReference>
<feature type="region of interest" description="Disordered" evidence="1">
    <location>
        <begin position="124"/>
        <end position="147"/>
    </location>
</feature>
<protein>
    <submittedName>
        <fullName evidence="2">Uncharacterized protein</fullName>
    </submittedName>
</protein>
<accession>A0A5A7NUL9</accession>
<feature type="region of interest" description="Disordered" evidence="1">
    <location>
        <begin position="1"/>
        <end position="84"/>
    </location>
</feature>
<dbReference type="Proteomes" id="UP000325307">
    <property type="component" value="Unassembled WGS sequence"/>
</dbReference>
<proteinExistence type="predicted"/>
<keyword evidence="3" id="KW-1185">Reference proteome</keyword>
<organism evidence="2 3">
    <name type="scientific">Zafaria cholistanensis</name>
    <dbReference type="NCBI Taxonomy" id="1682741"/>
    <lineage>
        <taxon>Bacteria</taxon>
        <taxon>Bacillati</taxon>
        <taxon>Actinomycetota</taxon>
        <taxon>Actinomycetes</taxon>
        <taxon>Micrococcales</taxon>
        <taxon>Micrococcaceae</taxon>
        <taxon>Zafaria</taxon>
    </lineage>
</organism>
<feature type="compositionally biased region" description="Low complexity" evidence="1">
    <location>
        <begin position="62"/>
        <end position="74"/>
    </location>
</feature>
<evidence type="ECO:0000313" key="2">
    <source>
        <dbReference type="EMBL" id="GER23511.1"/>
    </source>
</evidence>
<evidence type="ECO:0000256" key="1">
    <source>
        <dbReference type="SAM" id="MobiDB-lite"/>
    </source>
</evidence>